<name>A0A0A8K1T1_9HYPH</name>
<gene>
    <name evidence="2" type="ORF">GL4_1442</name>
</gene>
<organism evidence="2 3">
    <name type="scientific">Methyloceanibacter caenitepidi</name>
    <dbReference type="NCBI Taxonomy" id="1384459"/>
    <lineage>
        <taxon>Bacteria</taxon>
        <taxon>Pseudomonadati</taxon>
        <taxon>Pseudomonadota</taxon>
        <taxon>Alphaproteobacteria</taxon>
        <taxon>Hyphomicrobiales</taxon>
        <taxon>Hyphomicrobiaceae</taxon>
        <taxon>Methyloceanibacter</taxon>
    </lineage>
</organism>
<evidence type="ECO:0000256" key="1">
    <source>
        <dbReference type="SAM" id="SignalP"/>
    </source>
</evidence>
<evidence type="ECO:0000313" key="2">
    <source>
        <dbReference type="EMBL" id="BAQ16898.1"/>
    </source>
</evidence>
<sequence>MKTAIAIVVFACLPSAPFDAFDPHRVNAVEHFVEQHSDVCWAEAPEPIEGPSTVEECNRGALFFFMPGWIPRHPDRVYLGARCVARPSGPSHDDFRPKVIP</sequence>
<dbReference type="EMBL" id="AP014648">
    <property type="protein sequence ID" value="BAQ16898.1"/>
    <property type="molecule type" value="Genomic_DNA"/>
</dbReference>
<dbReference type="AlphaFoldDB" id="A0A0A8K1T1"/>
<dbReference type="KEGG" id="mcg:GL4_1442"/>
<evidence type="ECO:0000313" key="3">
    <source>
        <dbReference type="Proteomes" id="UP000031643"/>
    </source>
</evidence>
<dbReference type="RefSeq" id="WP_045366024.1">
    <property type="nucleotide sequence ID" value="NZ_AP014648.1"/>
</dbReference>
<proteinExistence type="predicted"/>
<protein>
    <submittedName>
        <fullName evidence="2">Uncharacterized protein</fullName>
    </submittedName>
</protein>
<keyword evidence="1" id="KW-0732">Signal</keyword>
<accession>A0A0A8K1T1</accession>
<feature type="signal peptide" evidence="1">
    <location>
        <begin position="1"/>
        <end position="20"/>
    </location>
</feature>
<dbReference type="HOGENOM" id="CLU_2288187_0_0_5"/>
<dbReference type="Proteomes" id="UP000031643">
    <property type="component" value="Chromosome"/>
</dbReference>
<dbReference type="STRING" id="1384459.GL4_1442"/>
<feature type="chain" id="PRO_5002038864" evidence="1">
    <location>
        <begin position="21"/>
        <end position="101"/>
    </location>
</feature>
<reference evidence="2 3" key="1">
    <citation type="submission" date="2014-09" db="EMBL/GenBank/DDBJ databases">
        <title>Genome sequencing of Methyloceanibacter caenitepidi Gela4.</title>
        <authorList>
            <person name="Takeuchi M."/>
            <person name="Susumu S."/>
            <person name="Kamagata Y."/>
            <person name="Oshima K."/>
            <person name="Hattori M."/>
            <person name="Iwasaki W."/>
        </authorList>
    </citation>
    <scope>NUCLEOTIDE SEQUENCE [LARGE SCALE GENOMIC DNA]</scope>
    <source>
        <strain evidence="2 3">Gela4</strain>
    </source>
</reference>
<keyword evidence="3" id="KW-1185">Reference proteome</keyword>